<proteinExistence type="predicted"/>
<dbReference type="Proteomes" id="UP001595921">
    <property type="component" value="Unassembled WGS sequence"/>
</dbReference>
<keyword evidence="4" id="KW-1185">Reference proteome</keyword>
<evidence type="ECO:0000256" key="1">
    <source>
        <dbReference type="SAM" id="MobiDB-lite"/>
    </source>
</evidence>
<gene>
    <name evidence="3" type="ORF">ACFO0N_00335</name>
</gene>
<dbReference type="AlphaFoldDB" id="A0ABD5P670"/>
<dbReference type="InterPro" id="IPR040624">
    <property type="entry name" value="HalOD1"/>
</dbReference>
<protein>
    <submittedName>
        <fullName evidence="3">HalOD1 output domain-containing protein</fullName>
    </submittedName>
</protein>
<reference evidence="3 4" key="1">
    <citation type="journal article" date="2019" name="Int. J. Syst. Evol. Microbiol.">
        <title>The Global Catalogue of Microorganisms (GCM) 10K type strain sequencing project: providing services to taxonomists for standard genome sequencing and annotation.</title>
        <authorList>
            <consortium name="The Broad Institute Genomics Platform"/>
            <consortium name="The Broad Institute Genome Sequencing Center for Infectious Disease"/>
            <person name="Wu L."/>
            <person name="Ma J."/>
        </authorList>
    </citation>
    <scope>NUCLEOTIDE SEQUENCE [LARGE SCALE GENOMIC DNA]</scope>
    <source>
        <strain evidence="3 4">CGMCC 1.12553</strain>
    </source>
</reference>
<sequence length="106" mass="11275">MDEPVWSTVSGEESPGKLSLYLVETIAEARGTSADDLDLCLHEYVDVSALTALFESGLTAPTRRGSVTFSVEEVLVTVTVESDDRVEIRAESTPAGATGSPERGRS</sequence>
<evidence type="ECO:0000259" key="2">
    <source>
        <dbReference type="Pfam" id="PF18545"/>
    </source>
</evidence>
<name>A0ABD5P670_9EURY</name>
<feature type="region of interest" description="Disordered" evidence="1">
    <location>
        <begin position="85"/>
        <end position="106"/>
    </location>
</feature>
<evidence type="ECO:0000313" key="3">
    <source>
        <dbReference type="EMBL" id="MFC4356390.1"/>
    </source>
</evidence>
<comment type="caution">
    <text evidence="3">The sequence shown here is derived from an EMBL/GenBank/DDBJ whole genome shotgun (WGS) entry which is preliminary data.</text>
</comment>
<dbReference type="Pfam" id="PF18545">
    <property type="entry name" value="HalOD1"/>
    <property type="match status" value="1"/>
</dbReference>
<organism evidence="3 4">
    <name type="scientific">Halobium salinum</name>
    <dbReference type="NCBI Taxonomy" id="1364940"/>
    <lineage>
        <taxon>Archaea</taxon>
        <taxon>Methanobacteriati</taxon>
        <taxon>Methanobacteriota</taxon>
        <taxon>Stenosarchaea group</taxon>
        <taxon>Halobacteria</taxon>
        <taxon>Halobacteriales</taxon>
        <taxon>Haloferacaceae</taxon>
        <taxon>Halobium</taxon>
    </lineage>
</organism>
<dbReference type="RefSeq" id="WP_267624745.1">
    <property type="nucleotide sequence ID" value="NZ_JAODIW010000010.1"/>
</dbReference>
<accession>A0ABD5P670</accession>
<evidence type="ECO:0000313" key="4">
    <source>
        <dbReference type="Proteomes" id="UP001595921"/>
    </source>
</evidence>
<feature type="domain" description="Halobacterial output" evidence="2">
    <location>
        <begin position="18"/>
        <end position="89"/>
    </location>
</feature>
<dbReference type="EMBL" id="JBHSDS010000001">
    <property type="protein sequence ID" value="MFC4356390.1"/>
    <property type="molecule type" value="Genomic_DNA"/>
</dbReference>